<dbReference type="InterPro" id="IPR024858">
    <property type="entry name" value="GOLGA"/>
</dbReference>
<feature type="coiled-coil region" evidence="2">
    <location>
        <begin position="373"/>
        <end position="606"/>
    </location>
</feature>
<dbReference type="GeneID" id="106471834"/>
<feature type="coiled-coil region" evidence="2">
    <location>
        <begin position="658"/>
        <end position="770"/>
    </location>
</feature>
<name>A0ABM1TJU2_LIMPO</name>
<evidence type="ECO:0000256" key="3">
    <source>
        <dbReference type="SAM" id="MobiDB-lite"/>
    </source>
</evidence>
<keyword evidence="1 2" id="KW-0175">Coiled coil</keyword>
<feature type="compositionally biased region" description="Low complexity" evidence="3">
    <location>
        <begin position="282"/>
        <end position="292"/>
    </location>
</feature>
<dbReference type="PANTHER" id="PTHR10881:SF46">
    <property type="entry name" value="GOLGIN SUBFAMILY A MEMBER 2"/>
    <property type="match status" value="1"/>
</dbReference>
<feature type="domain" description="Golgin subfamily A conserved" evidence="4">
    <location>
        <begin position="396"/>
        <end position="605"/>
    </location>
</feature>
<feature type="coiled-coil region" evidence="2">
    <location>
        <begin position="161"/>
        <end position="220"/>
    </location>
</feature>
<dbReference type="PANTHER" id="PTHR10881">
    <property type="entry name" value="GOLGIN SUBFAMILY A MEMBER-RELATED"/>
    <property type="match status" value="1"/>
</dbReference>
<dbReference type="InterPro" id="IPR043976">
    <property type="entry name" value="GOLGA_cons_dom"/>
</dbReference>
<feature type="domain" description="Golgin subfamily A conserved" evidence="4">
    <location>
        <begin position="632"/>
        <end position="752"/>
    </location>
</feature>
<evidence type="ECO:0000313" key="5">
    <source>
        <dbReference type="Proteomes" id="UP000694941"/>
    </source>
</evidence>
<dbReference type="RefSeq" id="XP_022256148.1">
    <property type="nucleotide sequence ID" value="XM_022400440.1"/>
</dbReference>
<sequence>MEDNTSDLTNREKKLEAGLKKLKKFQQKNNKKGVKKKCEKSTNSLKVPVNVDQQDIVLDSKDFTAATVISENQSKVLDRTSTEDISDKLEVQEKISIPNISKDPETQQKISDTDVPGPLNTDLSSTESLRQITQQLNGLMSQTHAFINGEIEPGMPVGSDSVELERRNQELANLLESHRQANEQLQYQLQELKAKINRTQREFERERQDLQEKAHRDQASLKDQLQVHIQTIGILVAEKTELQSSLSQSQQTAKQKAVEIEELQGRLRASRQRVSDLEKEISNVSSSSQQLEKSSKESSKEVDRLKLELYKLSKSNEELKQQNSELAEKLNKKLVECQDREKELADVSSKLAMAELHVQQISSSDCSENTQQLEELHHIKLNLEKKVAEYKESFERLTKDKDQMSQHYQDYTQKLSQELTSVRDELKQAMTERDGLAKEKSSLSERLEILEEAQKVFQSKNQKFEELSQRMESLCEENEKLKKEIDSQASDNTRISQLLVERETHLEELQAALARQEETYVDKFQLLEKMQSEKVAASRAMVQNKQLKQQLEELQDGLVKVNNDKLELTEQLHHEQHISKELGQRLTDQEEELSELRNQVTNKSLAERIDTLLTQNSELRMALARQAEDLVNSTNNETSVDKETDRKNDLVTSLSASVKQLEMERDYLLHEMKDQQTQRDDLKSQLTNLNSITSTSGDIVLKEDHESLKNSMKQLEEKFKKTMDQIAELSDQKQQLEHLVTQLQGETDTIEEMKTRLSELQNLVMRLLEERRHLHGNPLELCNHSGQAAVEVNGNGTEDETEPSENIKNVPVDDGTVIVDDHVQKSDDQTAKKIMDLFTEIESSNLIEKPVPDTFHPCPVCSGRLLTV</sequence>
<reference evidence="6" key="1">
    <citation type="submission" date="2025-08" db="UniProtKB">
        <authorList>
            <consortium name="RefSeq"/>
        </authorList>
    </citation>
    <scope>IDENTIFICATION</scope>
    <source>
        <tissue evidence="6">Muscle</tissue>
    </source>
</reference>
<evidence type="ECO:0000256" key="2">
    <source>
        <dbReference type="SAM" id="Coils"/>
    </source>
</evidence>
<evidence type="ECO:0000313" key="6">
    <source>
        <dbReference type="RefSeq" id="XP_022256148.1"/>
    </source>
</evidence>
<dbReference type="Proteomes" id="UP000694941">
    <property type="component" value="Unplaced"/>
</dbReference>
<dbReference type="Gene3D" id="1.10.287.1490">
    <property type="match status" value="1"/>
</dbReference>
<evidence type="ECO:0000256" key="1">
    <source>
        <dbReference type="ARBA" id="ARBA00023054"/>
    </source>
</evidence>
<evidence type="ECO:0000259" key="4">
    <source>
        <dbReference type="Pfam" id="PF15070"/>
    </source>
</evidence>
<proteinExistence type="predicted"/>
<feature type="region of interest" description="Disordered" evidence="3">
    <location>
        <begin position="97"/>
        <end position="123"/>
    </location>
</feature>
<organism evidence="5 6">
    <name type="scientific">Limulus polyphemus</name>
    <name type="common">Atlantic horseshoe crab</name>
    <dbReference type="NCBI Taxonomy" id="6850"/>
    <lineage>
        <taxon>Eukaryota</taxon>
        <taxon>Metazoa</taxon>
        <taxon>Ecdysozoa</taxon>
        <taxon>Arthropoda</taxon>
        <taxon>Chelicerata</taxon>
        <taxon>Merostomata</taxon>
        <taxon>Xiphosura</taxon>
        <taxon>Limulidae</taxon>
        <taxon>Limulus</taxon>
    </lineage>
</organism>
<feature type="region of interest" description="Disordered" evidence="3">
    <location>
        <begin position="271"/>
        <end position="298"/>
    </location>
</feature>
<accession>A0ABM1TJU2</accession>
<keyword evidence="5" id="KW-1185">Reference proteome</keyword>
<dbReference type="Pfam" id="PF15070">
    <property type="entry name" value="GOLGA2L5"/>
    <property type="match status" value="2"/>
</dbReference>
<protein>
    <submittedName>
        <fullName evidence="6">Golgin subfamily A member 2-like</fullName>
    </submittedName>
</protein>
<gene>
    <name evidence="6" type="primary">LOC106471834</name>
</gene>